<proteinExistence type="predicted"/>
<keyword evidence="1" id="KW-0472">Membrane</keyword>
<sequence>MPVAMPPRGAVLTMLCDQHEGLGELLLEGNSSSCLTPSQNLDLDVGGIQTPGLLQSRLILPTVMECINELDNVGELAVENMDRTDDAPHFLEVIKAAEDTDVCQDLVKYPLMVRQNTKESKPRVSLLQGVLLAWAGLLTYAGYGAWP</sequence>
<dbReference type="EMBL" id="JAYMYQ010000004">
    <property type="protein sequence ID" value="KAK7339576.1"/>
    <property type="molecule type" value="Genomic_DNA"/>
</dbReference>
<feature type="transmembrane region" description="Helical" evidence="1">
    <location>
        <begin position="124"/>
        <end position="146"/>
    </location>
</feature>
<accession>A0AAN9QM89</accession>
<organism evidence="2 3">
    <name type="scientific">Canavalia gladiata</name>
    <name type="common">Sword bean</name>
    <name type="synonym">Dolichos gladiatus</name>
    <dbReference type="NCBI Taxonomy" id="3824"/>
    <lineage>
        <taxon>Eukaryota</taxon>
        <taxon>Viridiplantae</taxon>
        <taxon>Streptophyta</taxon>
        <taxon>Embryophyta</taxon>
        <taxon>Tracheophyta</taxon>
        <taxon>Spermatophyta</taxon>
        <taxon>Magnoliopsida</taxon>
        <taxon>eudicotyledons</taxon>
        <taxon>Gunneridae</taxon>
        <taxon>Pentapetalae</taxon>
        <taxon>rosids</taxon>
        <taxon>fabids</taxon>
        <taxon>Fabales</taxon>
        <taxon>Fabaceae</taxon>
        <taxon>Papilionoideae</taxon>
        <taxon>50 kb inversion clade</taxon>
        <taxon>NPAAA clade</taxon>
        <taxon>indigoferoid/millettioid clade</taxon>
        <taxon>Phaseoleae</taxon>
        <taxon>Canavalia</taxon>
    </lineage>
</organism>
<reference evidence="2 3" key="1">
    <citation type="submission" date="2024-01" db="EMBL/GenBank/DDBJ databases">
        <title>The genomes of 5 underutilized Papilionoideae crops provide insights into root nodulation and disease resistanc.</title>
        <authorList>
            <person name="Jiang F."/>
        </authorList>
    </citation>
    <scope>NUCLEOTIDE SEQUENCE [LARGE SCALE GENOMIC DNA]</scope>
    <source>
        <strain evidence="2">LVBAO_FW01</strain>
        <tissue evidence="2">Leaves</tissue>
    </source>
</reference>
<dbReference type="AlphaFoldDB" id="A0AAN9QM89"/>
<keyword evidence="1" id="KW-0812">Transmembrane</keyword>
<name>A0AAN9QM89_CANGL</name>
<evidence type="ECO:0000313" key="3">
    <source>
        <dbReference type="Proteomes" id="UP001367508"/>
    </source>
</evidence>
<evidence type="ECO:0000256" key="1">
    <source>
        <dbReference type="SAM" id="Phobius"/>
    </source>
</evidence>
<keyword evidence="1" id="KW-1133">Transmembrane helix</keyword>
<protein>
    <submittedName>
        <fullName evidence="2">Uncharacterized protein</fullName>
    </submittedName>
</protein>
<evidence type="ECO:0000313" key="2">
    <source>
        <dbReference type="EMBL" id="KAK7339576.1"/>
    </source>
</evidence>
<dbReference type="Proteomes" id="UP001367508">
    <property type="component" value="Unassembled WGS sequence"/>
</dbReference>
<gene>
    <name evidence="2" type="ORF">VNO77_20253</name>
</gene>
<comment type="caution">
    <text evidence="2">The sequence shown here is derived from an EMBL/GenBank/DDBJ whole genome shotgun (WGS) entry which is preliminary data.</text>
</comment>
<keyword evidence="3" id="KW-1185">Reference proteome</keyword>